<evidence type="ECO:0000313" key="2">
    <source>
        <dbReference type="Proteomes" id="UP001147760"/>
    </source>
</evidence>
<reference evidence="1" key="2">
    <citation type="journal article" date="2023" name="IMA Fungus">
        <title>Comparative genomic study of the Penicillium genus elucidates a diverse pangenome and 15 lateral gene transfer events.</title>
        <authorList>
            <person name="Petersen C."/>
            <person name="Sorensen T."/>
            <person name="Nielsen M.R."/>
            <person name="Sondergaard T.E."/>
            <person name="Sorensen J.L."/>
            <person name="Fitzpatrick D.A."/>
            <person name="Frisvad J.C."/>
            <person name="Nielsen K.L."/>
        </authorList>
    </citation>
    <scope>NUCLEOTIDE SEQUENCE</scope>
    <source>
        <strain evidence="1">IBT 17660</strain>
    </source>
</reference>
<comment type="caution">
    <text evidence="1">The sequence shown here is derived from an EMBL/GenBank/DDBJ whole genome shotgun (WGS) entry which is preliminary data.</text>
</comment>
<sequence length="77" mass="8674">MADTPEVAGQAVKFIVSGVRPLRSLSVSSCATKLARLDMRFRTTGDKTNVAQLNKWRDQDLTAEWIQRLVRQEGELL</sequence>
<protein>
    <submittedName>
        <fullName evidence="1">SNF2-like protein</fullName>
    </submittedName>
</protein>
<keyword evidence="2" id="KW-1185">Reference proteome</keyword>
<accession>A0A9W9XA81</accession>
<reference evidence="1" key="1">
    <citation type="submission" date="2022-12" db="EMBL/GenBank/DDBJ databases">
        <authorList>
            <person name="Petersen C."/>
        </authorList>
    </citation>
    <scope>NUCLEOTIDE SEQUENCE</scope>
    <source>
        <strain evidence="1">IBT 17660</strain>
    </source>
</reference>
<gene>
    <name evidence="1" type="ORF">N7530_001432</name>
</gene>
<evidence type="ECO:0000313" key="1">
    <source>
        <dbReference type="EMBL" id="KAJ5487132.1"/>
    </source>
</evidence>
<dbReference type="Proteomes" id="UP001147760">
    <property type="component" value="Unassembled WGS sequence"/>
</dbReference>
<dbReference type="EMBL" id="JAPWDO010000001">
    <property type="protein sequence ID" value="KAJ5487132.1"/>
    <property type="molecule type" value="Genomic_DNA"/>
</dbReference>
<dbReference type="AlphaFoldDB" id="A0A9W9XA81"/>
<dbReference type="OrthoDB" id="3801254at2759"/>
<proteinExistence type="predicted"/>
<name>A0A9W9XA81_9EURO</name>
<organism evidence="1 2">
    <name type="scientific">Penicillium desertorum</name>
    <dbReference type="NCBI Taxonomy" id="1303715"/>
    <lineage>
        <taxon>Eukaryota</taxon>
        <taxon>Fungi</taxon>
        <taxon>Dikarya</taxon>
        <taxon>Ascomycota</taxon>
        <taxon>Pezizomycotina</taxon>
        <taxon>Eurotiomycetes</taxon>
        <taxon>Eurotiomycetidae</taxon>
        <taxon>Eurotiales</taxon>
        <taxon>Aspergillaceae</taxon>
        <taxon>Penicillium</taxon>
    </lineage>
</organism>